<dbReference type="Gene3D" id="2.40.400.10">
    <property type="entry name" value="Acetoacetate decarboxylase-like"/>
    <property type="match status" value="1"/>
</dbReference>
<protein>
    <submittedName>
        <fullName evidence="2">Acetoacetate decarboxylase family protein</fullName>
    </submittedName>
</protein>
<dbReference type="InterPro" id="IPR023375">
    <property type="entry name" value="ADC_dom_sf"/>
</dbReference>
<accession>A0ABU9YS03</accession>
<evidence type="ECO:0000256" key="1">
    <source>
        <dbReference type="SAM" id="MobiDB-lite"/>
    </source>
</evidence>
<evidence type="ECO:0000313" key="3">
    <source>
        <dbReference type="Proteomes" id="UP001413721"/>
    </source>
</evidence>
<dbReference type="InterPro" id="IPR010451">
    <property type="entry name" value="Acetoacetate_decarboxylase"/>
</dbReference>
<name>A0ABU9YS03_9PROT</name>
<dbReference type="SUPFAM" id="SSF160104">
    <property type="entry name" value="Acetoacetate decarboxylase-like"/>
    <property type="match status" value="1"/>
</dbReference>
<feature type="compositionally biased region" description="Low complexity" evidence="1">
    <location>
        <begin position="200"/>
        <end position="209"/>
    </location>
</feature>
<comment type="caution">
    <text evidence="2">The sequence shown here is derived from an EMBL/GenBank/DDBJ whole genome shotgun (WGS) entry which is preliminary data.</text>
</comment>
<dbReference type="Pfam" id="PF06314">
    <property type="entry name" value="ADC"/>
    <property type="match status" value="1"/>
</dbReference>
<gene>
    <name evidence="2" type="ORF">WG926_24170</name>
</gene>
<organism evidence="2 3">
    <name type="scientific">Tistrella arctica</name>
    <dbReference type="NCBI Taxonomy" id="3133430"/>
    <lineage>
        <taxon>Bacteria</taxon>
        <taxon>Pseudomonadati</taxon>
        <taxon>Pseudomonadota</taxon>
        <taxon>Alphaproteobacteria</taxon>
        <taxon>Geminicoccales</taxon>
        <taxon>Geminicoccaceae</taxon>
        <taxon>Tistrella</taxon>
    </lineage>
</organism>
<dbReference type="RefSeq" id="WP_345932132.1">
    <property type="nucleotide sequence ID" value="NZ_JBBKTV010000002.1"/>
</dbReference>
<sequence>MTLPPCNDPPHAAAAGRALPGGFGVPTGRATAHICDWQATTDGSELLDPVYAQYKEFILLVEARRGGAVVNFCPLIYVDQDISLIRGWLRGWPKKLGQVWMTRSYGLDHPAPAPLRAGTRMGASLAVKASPAVRNRRLAEAEITLDGSAGDELSDLAPTGLATVSLGTVAISVTGTIPPDRPVRHHPVMTVVGQLRARGRAGAEVGEPEPAARRRGPRLPHPDGPGLAAVSASTWRSNPAAAWSIAAANRA</sequence>
<dbReference type="EMBL" id="JBBKTW010000011">
    <property type="protein sequence ID" value="MEN2991431.1"/>
    <property type="molecule type" value="Genomic_DNA"/>
</dbReference>
<feature type="region of interest" description="Disordered" evidence="1">
    <location>
        <begin position="197"/>
        <end position="233"/>
    </location>
</feature>
<proteinExistence type="predicted"/>
<evidence type="ECO:0000313" key="2">
    <source>
        <dbReference type="EMBL" id="MEN2991431.1"/>
    </source>
</evidence>
<keyword evidence="3" id="KW-1185">Reference proteome</keyword>
<reference evidence="2 3" key="1">
    <citation type="submission" date="2024-03" db="EMBL/GenBank/DDBJ databases">
        <title>High-quality draft genome sequencing of Tistrella sp. BH-R2-4.</title>
        <authorList>
            <person name="Dong C."/>
        </authorList>
    </citation>
    <scope>NUCLEOTIDE SEQUENCE [LARGE SCALE GENOMIC DNA]</scope>
    <source>
        <strain evidence="2 3">BH-R2-4</strain>
    </source>
</reference>
<dbReference type="Proteomes" id="UP001413721">
    <property type="component" value="Unassembled WGS sequence"/>
</dbReference>